<dbReference type="STRING" id="554065.E1Z9J8"/>
<dbReference type="EC" id="1.11.1.25" evidence="3"/>
<accession>E1Z9J8</accession>
<evidence type="ECO:0000256" key="1">
    <source>
        <dbReference type="ARBA" id="ARBA00001711"/>
    </source>
</evidence>
<sequence length="224" mass="23798">MALLRRLAGLRLSGWAQQQSASPLVQKLAFSSAQPAAADNPFYAVPEGHQQSDLSSEACHIGLSRRKDLTLREDVRLTVKGEKKTLAELLKGEKAVVFGVPDCGKVCSEQHVPSFLQRGDELRRLGISKILCVAVGDPAAADSWAQKLSLSDGSKIQVVADTNGAFTRFLGVELAAPDAPGARSQRYAAVVDDGVLLKVRVDKSPAEAKASSAGSIVEVIKAMH</sequence>
<dbReference type="PANTHER" id="PTHR10430">
    <property type="entry name" value="PEROXIREDOXIN"/>
    <property type="match status" value="1"/>
</dbReference>
<organism evidence="11">
    <name type="scientific">Chlorella variabilis</name>
    <name type="common">Green alga</name>
    <dbReference type="NCBI Taxonomy" id="554065"/>
    <lineage>
        <taxon>Eukaryota</taxon>
        <taxon>Viridiplantae</taxon>
        <taxon>Chlorophyta</taxon>
        <taxon>core chlorophytes</taxon>
        <taxon>Trebouxiophyceae</taxon>
        <taxon>Chlorellales</taxon>
        <taxon>Chlorellaceae</taxon>
        <taxon>Chlorella clade</taxon>
        <taxon>Chlorella</taxon>
    </lineage>
</organism>
<dbReference type="GeneID" id="17356903"/>
<dbReference type="OrthoDB" id="1882547at2759"/>
<dbReference type="eggNOG" id="KOG0541">
    <property type="taxonomic scope" value="Eukaryota"/>
</dbReference>
<dbReference type="InterPro" id="IPR013740">
    <property type="entry name" value="Redoxin"/>
</dbReference>
<keyword evidence="6" id="KW-0560">Oxidoreductase</keyword>
<dbReference type="GO" id="GO:0008379">
    <property type="term" value="F:thioredoxin peroxidase activity"/>
    <property type="evidence" value="ECO:0007669"/>
    <property type="project" value="InterPro"/>
</dbReference>
<feature type="active site" description="Cysteine sulfenic acid (-SOH) intermediate" evidence="8">
    <location>
        <position position="107"/>
    </location>
</feature>
<dbReference type="AlphaFoldDB" id="E1Z9J8"/>
<dbReference type="InParanoid" id="E1Z9J8"/>
<feature type="domain" description="Redoxin" evidence="9">
    <location>
        <begin position="77"/>
        <end position="213"/>
    </location>
</feature>
<dbReference type="PANTHER" id="PTHR10430:SF16">
    <property type="entry name" value="PEROXIREDOXIN-5, MITOCHONDRIAL"/>
    <property type="match status" value="1"/>
</dbReference>
<name>E1Z9J8_CHLVA</name>
<dbReference type="InterPro" id="IPR037944">
    <property type="entry name" value="PRX5-like"/>
</dbReference>
<gene>
    <name evidence="10" type="ORF">CHLNCDRAFT_143139</name>
</gene>
<keyword evidence="11" id="KW-1185">Reference proteome</keyword>
<dbReference type="Pfam" id="PF08534">
    <property type="entry name" value="Redoxin"/>
    <property type="match status" value="1"/>
</dbReference>
<evidence type="ECO:0000313" key="11">
    <source>
        <dbReference type="Proteomes" id="UP000008141"/>
    </source>
</evidence>
<evidence type="ECO:0000256" key="2">
    <source>
        <dbReference type="ARBA" id="ARBA00010505"/>
    </source>
</evidence>
<dbReference type="OMA" id="SEACHIG"/>
<keyword evidence="4" id="KW-0575">Peroxidase</keyword>
<dbReference type="EMBL" id="GL433839">
    <property type="protein sequence ID" value="EFN57532.1"/>
    <property type="molecule type" value="Genomic_DNA"/>
</dbReference>
<protein>
    <recommendedName>
        <fullName evidence="3">glutaredoxin-dependent peroxiredoxin</fullName>
        <ecNumber evidence="3">1.11.1.25</ecNumber>
    </recommendedName>
    <alternativeName>
        <fullName evidence="7">Glutaredoxin-dependent peroxiredoxin</fullName>
    </alternativeName>
</protein>
<evidence type="ECO:0000259" key="9">
    <source>
        <dbReference type="Pfam" id="PF08534"/>
    </source>
</evidence>
<evidence type="ECO:0000313" key="10">
    <source>
        <dbReference type="EMBL" id="EFN57532.1"/>
    </source>
</evidence>
<dbReference type="RefSeq" id="XP_005849634.1">
    <property type="nucleotide sequence ID" value="XM_005849572.1"/>
</dbReference>
<dbReference type="Proteomes" id="UP000008141">
    <property type="component" value="Unassembled WGS sequence"/>
</dbReference>
<comment type="similarity">
    <text evidence="2">Belongs to the peroxiredoxin family. Prx5 subfamily.</text>
</comment>
<dbReference type="GO" id="GO:0034599">
    <property type="term" value="P:cellular response to oxidative stress"/>
    <property type="evidence" value="ECO:0007669"/>
    <property type="project" value="InterPro"/>
</dbReference>
<keyword evidence="5" id="KW-0049">Antioxidant</keyword>
<evidence type="ECO:0000256" key="3">
    <source>
        <dbReference type="ARBA" id="ARBA00013016"/>
    </source>
</evidence>
<evidence type="ECO:0000256" key="7">
    <source>
        <dbReference type="ARBA" id="ARBA00031688"/>
    </source>
</evidence>
<evidence type="ECO:0000256" key="6">
    <source>
        <dbReference type="ARBA" id="ARBA00023002"/>
    </source>
</evidence>
<dbReference type="InterPro" id="IPR036249">
    <property type="entry name" value="Thioredoxin-like_sf"/>
</dbReference>
<dbReference type="Gene3D" id="3.40.30.10">
    <property type="entry name" value="Glutaredoxin"/>
    <property type="match status" value="1"/>
</dbReference>
<comment type="catalytic activity">
    <reaction evidence="1">
        <text>[glutaredoxin]-dithiol + a hydroperoxide = [glutaredoxin]-disulfide + an alcohol + H2O</text>
        <dbReference type="Rhea" id="RHEA:62624"/>
        <dbReference type="Rhea" id="RHEA-COMP:10729"/>
        <dbReference type="Rhea" id="RHEA-COMP:10730"/>
        <dbReference type="ChEBI" id="CHEBI:15377"/>
        <dbReference type="ChEBI" id="CHEBI:29950"/>
        <dbReference type="ChEBI" id="CHEBI:30879"/>
        <dbReference type="ChEBI" id="CHEBI:35924"/>
        <dbReference type="ChEBI" id="CHEBI:50058"/>
        <dbReference type="EC" id="1.11.1.25"/>
    </reaction>
</comment>
<evidence type="ECO:0000256" key="8">
    <source>
        <dbReference type="PIRSR" id="PIRSR637944-1"/>
    </source>
</evidence>
<reference evidence="10 11" key="1">
    <citation type="journal article" date="2010" name="Plant Cell">
        <title>The Chlorella variabilis NC64A genome reveals adaptation to photosymbiosis, coevolution with viruses, and cryptic sex.</title>
        <authorList>
            <person name="Blanc G."/>
            <person name="Duncan G."/>
            <person name="Agarkova I."/>
            <person name="Borodovsky M."/>
            <person name="Gurnon J."/>
            <person name="Kuo A."/>
            <person name="Lindquist E."/>
            <person name="Lucas S."/>
            <person name="Pangilinan J."/>
            <person name="Polle J."/>
            <person name="Salamov A."/>
            <person name="Terry A."/>
            <person name="Yamada T."/>
            <person name="Dunigan D.D."/>
            <person name="Grigoriev I.V."/>
            <person name="Claverie J.M."/>
            <person name="Van Etten J.L."/>
        </authorList>
    </citation>
    <scope>NUCLEOTIDE SEQUENCE [LARGE SCALE GENOMIC DNA]</scope>
    <source>
        <strain evidence="10 11">NC64A</strain>
    </source>
</reference>
<dbReference type="GO" id="GO:0045454">
    <property type="term" value="P:cell redox homeostasis"/>
    <property type="evidence" value="ECO:0007669"/>
    <property type="project" value="TreeGrafter"/>
</dbReference>
<dbReference type="KEGG" id="cvr:CHLNCDRAFT_143139"/>
<evidence type="ECO:0000256" key="5">
    <source>
        <dbReference type="ARBA" id="ARBA00022862"/>
    </source>
</evidence>
<dbReference type="GO" id="GO:0005737">
    <property type="term" value="C:cytoplasm"/>
    <property type="evidence" value="ECO:0007669"/>
    <property type="project" value="TreeGrafter"/>
</dbReference>
<evidence type="ECO:0000256" key="4">
    <source>
        <dbReference type="ARBA" id="ARBA00022559"/>
    </source>
</evidence>
<dbReference type="SUPFAM" id="SSF52833">
    <property type="entry name" value="Thioredoxin-like"/>
    <property type="match status" value="1"/>
</dbReference>
<proteinExistence type="inferred from homology"/>
<dbReference type="GO" id="GO:0042744">
    <property type="term" value="P:hydrogen peroxide catabolic process"/>
    <property type="evidence" value="ECO:0007669"/>
    <property type="project" value="TreeGrafter"/>
</dbReference>